<keyword evidence="2" id="KW-1185">Reference proteome</keyword>
<organism evidence="1 2">
    <name type="scientific">Klebsiella phage SopranoGao</name>
    <dbReference type="NCBI Taxonomy" id="2026944"/>
    <lineage>
        <taxon>Viruses</taxon>
        <taxon>Duplodnaviria</taxon>
        <taxon>Heunggongvirae</taxon>
        <taxon>Uroviricota</taxon>
        <taxon>Caudoviricetes</taxon>
        <taxon>Lastavirus</taxon>
        <taxon>Lastavirus sopranogao</taxon>
    </lineage>
</organism>
<dbReference type="Proteomes" id="UP000224252">
    <property type="component" value="Segment"/>
</dbReference>
<name>A0A248SKX0_9CAUD</name>
<reference evidence="1 2" key="1">
    <citation type="submission" date="2017-08" db="EMBL/GenBank/DDBJ databases">
        <authorList>
            <person name="de Groot N.N."/>
        </authorList>
    </citation>
    <scope>NUCLEOTIDE SEQUENCE [LARGE SCALE GENOMIC DNA]</scope>
</reference>
<proteinExistence type="predicted"/>
<sequence length="136" mass="15644">MSKDILDMKRLPIDRVAARVVGKGVHWTPNKKVQTADSETPLPIVDERTLNPQARRISQQVIGKRCGRLTTLGLSAEKRGRWVVRCQCGMFTLRTFKALTNPKNNTDCCEQCRHLLHLKRSEIHRRTGKDVNWEDL</sequence>
<dbReference type="EMBL" id="MF612073">
    <property type="protein sequence ID" value="ASV45094.1"/>
    <property type="molecule type" value="Genomic_DNA"/>
</dbReference>
<gene>
    <name evidence="1" type="ORF">SopranoGao_71</name>
</gene>
<evidence type="ECO:0000313" key="1">
    <source>
        <dbReference type="EMBL" id="ASV45094.1"/>
    </source>
</evidence>
<protein>
    <submittedName>
        <fullName evidence="1">Uncharacterized protein</fullName>
    </submittedName>
</protein>
<evidence type="ECO:0000313" key="2">
    <source>
        <dbReference type="Proteomes" id="UP000224252"/>
    </source>
</evidence>
<accession>A0A248SKX0</accession>